<accession>A0A9D1AGN3</accession>
<gene>
    <name evidence="1" type="ORF">IAB90_00370</name>
</gene>
<protein>
    <submittedName>
        <fullName evidence="1">Uncharacterized protein</fullName>
    </submittedName>
</protein>
<dbReference type="Proteomes" id="UP000824179">
    <property type="component" value="Unassembled WGS sequence"/>
</dbReference>
<evidence type="ECO:0000313" key="2">
    <source>
        <dbReference type="Proteomes" id="UP000824179"/>
    </source>
</evidence>
<organism evidence="1 2">
    <name type="scientific">Candidatus Coproplasma stercoripullorum</name>
    <dbReference type="NCBI Taxonomy" id="2840751"/>
    <lineage>
        <taxon>Bacteria</taxon>
        <taxon>Bacillati</taxon>
        <taxon>Bacillota</taxon>
        <taxon>Clostridia</taxon>
        <taxon>Eubacteriales</taxon>
        <taxon>Candidatus Coproplasma</taxon>
    </lineage>
</organism>
<sequence length="138" mass="15025">MPDLSVCEKCLSLSSAVLSLEGDFEESRQTRIIYNMLAEQTLELGAAVNAVNYLPLSARKDHMSELVKFVQRVIYNLNLARREGLFGDKRLAEALSLAVAVANDIGLAVRQYCGDMPEGAAPPQSAAGNMPDGFDMPY</sequence>
<reference evidence="1" key="1">
    <citation type="submission" date="2020-10" db="EMBL/GenBank/DDBJ databases">
        <authorList>
            <person name="Gilroy R."/>
        </authorList>
    </citation>
    <scope>NUCLEOTIDE SEQUENCE</scope>
    <source>
        <strain evidence="1">ChiW25-3613</strain>
    </source>
</reference>
<reference evidence="1" key="2">
    <citation type="journal article" date="2021" name="PeerJ">
        <title>Extensive microbial diversity within the chicken gut microbiome revealed by metagenomics and culture.</title>
        <authorList>
            <person name="Gilroy R."/>
            <person name="Ravi A."/>
            <person name="Getino M."/>
            <person name="Pursley I."/>
            <person name="Horton D.L."/>
            <person name="Alikhan N.F."/>
            <person name="Baker D."/>
            <person name="Gharbi K."/>
            <person name="Hall N."/>
            <person name="Watson M."/>
            <person name="Adriaenssens E.M."/>
            <person name="Foster-Nyarko E."/>
            <person name="Jarju S."/>
            <person name="Secka A."/>
            <person name="Antonio M."/>
            <person name="Oren A."/>
            <person name="Chaudhuri R.R."/>
            <person name="La Ragione R."/>
            <person name="Hildebrand F."/>
            <person name="Pallen M.J."/>
        </authorList>
    </citation>
    <scope>NUCLEOTIDE SEQUENCE</scope>
    <source>
        <strain evidence="1">ChiW25-3613</strain>
    </source>
</reference>
<name>A0A9D1AGN3_9FIRM</name>
<comment type="caution">
    <text evidence="1">The sequence shown here is derived from an EMBL/GenBank/DDBJ whole genome shotgun (WGS) entry which is preliminary data.</text>
</comment>
<dbReference type="AlphaFoldDB" id="A0A9D1AGN3"/>
<proteinExistence type="predicted"/>
<dbReference type="EMBL" id="DVHB01000006">
    <property type="protein sequence ID" value="HIR38814.1"/>
    <property type="molecule type" value="Genomic_DNA"/>
</dbReference>
<evidence type="ECO:0000313" key="1">
    <source>
        <dbReference type="EMBL" id="HIR38814.1"/>
    </source>
</evidence>